<evidence type="ECO:0000313" key="2">
    <source>
        <dbReference type="EMBL" id="NAW63890.1"/>
    </source>
</evidence>
<accession>A0A7X5ASF3</accession>
<dbReference type="Proteomes" id="UP000465712">
    <property type="component" value="Unassembled WGS sequence"/>
</dbReference>
<feature type="region of interest" description="Disordered" evidence="1">
    <location>
        <begin position="87"/>
        <end position="115"/>
    </location>
</feature>
<evidence type="ECO:0000313" key="3">
    <source>
        <dbReference type="Proteomes" id="UP000465712"/>
    </source>
</evidence>
<protein>
    <submittedName>
        <fullName evidence="2">Uncharacterized protein</fullName>
    </submittedName>
</protein>
<sequence>MRITAVTQDQLIVIDGVPAFLGHIGGYAMRQGEWAVDFNTLTGLGHIEYTDNRPNQVIDSTVFNAAYAWLIDEHKRYVTAMAEQHAAEEAARNEQQQDLIDTESDGDGVSSNDNV</sequence>
<comment type="caution">
    <text evidence="2">The sequence shown here is derived from an EMBL/GenBank/DDBJ whole genome shotgun (WGS) entry which is preliminary data.</text>
</comment>
<reference evidence="2 3" key="1">
    <citation type="submission" date="2017-05" db="EMBL/GenBank/DDBJ databases">
        <title>High clonality and local adaptation shapes Vibrionaceae linages within an endangered oasis.</title>
        <authorList>
            <person name="Vazquez-Rosas-Landa M."/>
        </authorList>
    </citation>
    <scope>NUCLEOTIDE SEQUENCE [LARGE SCALE GENOMIC DNA]</scope>
    <source>
        <strain evidence="2 3">P46_P4S1P180</strain>
    </source>
</reference>
<name>A0A7X5ASF3_9GAMM</name>
<dbReference type="EMBL" id="WXWW01000030">
    <property type="protein sequence ID" value="NAW63890.1"/>
    <property type="molecule type" value="Genomic_DNA"/>
</dbReference>
<organism evidence="2 3">
    <name type="scientific">Photobacterium halotolerans</name>
    <dbReference type="NCBI Taxonomy" id="265726"/>
    <lineage>
        <taxon>Bacteria</taxon>
        <taxon>Pseudomonadati</taxon>
        <taxon>Pseudomonadota</taxon>
        <taxon>Gammaproteobacteria</taxon>
        <taxon>Vibrionales</taxon>
        <taxon>Vibrionaceae</taxon>
        <taxon>Photobacterium</taxon>
    </lineage>
</organism>
<evidence type="ECO:0000256" key="1">
    <source>
        <dbReference type="SAM" id="MobiDB-lite"/>
    </source>
</evidence>
<dbReference type="AlphaFoldDB" id="A0A7X5ASF3"/>
<proteinExistence type="predicted"/>
<gene>
    <name evidence="2" type="ORF">CAG72_01555</name>
</gene>
<dbReference type="RefSeq" id="WP_161442351.1">
    <property type="nucleotide sequence ID" value="NZ_WXWW01000030.1"/>
</dbReference>